<dbReference type="Proteomes" id="UP000738325">
    <property type="component" value="Unassembled WGS sequence"/>
</dbReference>
<evidence type="ECO:0000313" key="1">
    <source>
        <dbReference type="EMBL" id="KAG0300470.1"/>
    </source>
</evidence>
<name>A0A9P6UHV5_9FUNG</name>
<sequence length="63" mass="7353">MAAKRCQLVLEYLEPAKVSQQLFSRLTITTLNRLQAHTELQAVDTDCRDKARQLRDMKDRYAT</sequence>
<reference evidence="1" key="1">
    <citation type="journal article" date="2020" name="Fungal Divers.">
        <title>Resolving the Mortierellaceae phylogeny through synthesis of multi-gene phylogenetics and phylogenomics.</title>
        <authorList>
            <person name="Vandepol N."/>
            <person name="Liber J."/>
            <person name="Desiro A."/>
            <person name="Na H."/>
            <person name="Kennedy M."/>
            <person name="Barry K."/>
            <person name="Grigoriev I.V."/>
            <person name="Miller A.N."/>
            <person name="O'Donnell K."/>
            <person name="Stajich J.E."/>
            <person name="Bonito G."/>
        </authorList>
    </citation>
    <scope>NUCLEOTIDE SEQUENCE</scope>
    <source>
        <strain evidence="1">REB-010B</strain>
    </source>
</reference>
<keyword evidence="2" id="KW-1185">Reference proteome</keyword>
<comment type="caution">
    <text evidence="1">The sequence shown here is derived from an EMBL/GenBank/DDBJ whole genome shotgun (WGS) entry which is preliminary data.</text>
</comment>
<evidence type="ECO:0000313" key="2">
    <source>
        <dbReference type="Proteomes" id="UP000738325"/>
    </source>
</evidence>
<feature type="non-terminal residue" evidence="1">
    <location>
        <position position="63"/>
    </location>
</feature>
<dbReference type="AlphaFoldDB" id="A0A9P6UHV5"/>
<dbReference type="EMBL" id="JAAAIP010002363">
    <property type="protein sequence ID" value="KAG0300470.1"/>
    <property type="molecule type" value="Genomic_DNA"/>
</dbReference>
<dbReference type="OrthoDB" id="10254973at2759"/>
<gene>
    <name evidence="1" type="ORF">BGZ99_003783</name>
</gene>
<organism evidence="1 2">
    <name type="scientific">Dissophora globulifera</name>
    <dbReference type="NCBI Taxonomy" id="979702"/>
    <lineage>
        <taxon>Eukaryota</taxon>
        <taxon>Fungi</taxon>
        <taxon>Fungi incertae sedis</taxon>
        <taxon>Mucoromycota</taxon>
        <taxon>Mortierellomycotina</taxon>
        <taxon>Mortierellomycetes</taxon>
        <taxon>Mortierellales</taxon>
        <taxon>Mortierellaceae</taxon>
        <taxon>Dissophora</taxon>
    </lineage>
</organism>
<accession>A0A9P6UHV5</accession>
<proteinExistence type="predicted"/>
<protein>
    <submittedName>
        <fullName evidence="1">Uncharacterized protein</fullName>
    </submittedName>
</protein>